<evidence type="ECO:0000313" key="2">
    <source>
        <dbReference type="EMBL" id="KAL0477221.1"/>
    </source>
</evidence>
<dbReference type="CDD" id="cd04673">
    <property type="entry name" value="NUDIX_ADPRase"/>
    <property type="match status" value="1"/>
</dbReference>
<organism evidence="2 3">
    <name type="scientific">Acrasis kona</name>
    <dbReference type="NCBI Taxonomy" id="1008807"/>
    <lineage>
        <taxon>Eukaryota</taxon>
        <taxon>Discoba</taxon>
        <taxon>Heterolobosea</taxon>
        <taxon>Tetramitia</taxon>
        <taxon>Eutetramitia</taxon>
        <taxon>Acrasidae</taxon>
        <taxon>Acrasis</taxon>
    </lineage>
</organism>
<dbReference type="Pfam" id="PF00293">
    <property type="entry name" value="NUDIX"/>
    <property type="match status" value="1"/>
</dbReference>
<dbReference type="InterPro" id="IPR000086">
    <property type="entry name" value="NUDIX_hydrolase_dom"/>
</dbReference>
<comment type="caution">
    <text evidence="2">The sequence shown here is derived from an EMBL/GenBank/DDBJ whole genome shotgun (WGS) entry which is preliminary data.</text>
</comment>
<dbReference type="PANTHER" id="PTHR43736">
    <property type="entry name" value="ADP-RIBOSE PYROPHOSPHATASE"/>
    <property type="match status" value="1"/>
</dbReference>
<dbReference type="AlphaFoldDB" id="A0AAW2YID8"/>
<accession>A0AAW2YID8</accession>
<evidence type="ECO:0000313" key="3">
    <source>
        <dbReference type="Proteomes" id="UP001431209"/>
    </source>
</evidence>
<evidence type="ECO:0000259" key="1">
    <source>
        <dbReference type="PROSITE" id="PS51462"/>
    </source>
</evidence>
<sequence length="198" mass="22148">MLRRTSALLNVFVAPRRSQHTVPKVGVSVALMRRSEKTTEVLLIKRAKEPALGLWALPGGHLELGEKITDCAARELEEEACISPKDISVSEAIHCSDSIYKNDGVVSYHFLLASVCALVIKGRESSIQPIASTDASDVRWFNVSEWNDKDVLFYENQKIIPGVGTVVNKAVRMLDRDWKDQTNDLAFNEKHSNLNWSN</sequence>
<feature type="domain" description="Nudix hydrolase" evidence="1">
    <location>
        <begin position="22"/>
        <end position="164"/>
    </location>
</feature>
<dbReference type="PANTHER" id="PTHR43736:SF1">
    <property type="entry name" value="DIHYDRONEOPTERIN TRIPHOSPHATE DIPHOSPHATASE"/>
    <property type="match status" value="1"/>
</dbReference>
<dbReference type="InterPro" id="IPR015797">
    <property type="entry name" value="NUDIX_hydrolase-like_dom_sf"/>
</dbReference>
<gene>
    <name evidence="2" type="ORF">AKO1_005878</name>
</gene>
<dbReference type="EMBL" id="JAOPGA020000155">
    <property type="protein sequence ID" value="KAL0477221.1"/>
    <property type="molecule type" value="Genomic_DNA"/>
</dbReference>
<dbReference type="Proteomes" id="UP001431209">
    <property type="component" value="Unassembled WGS sequence"/>
</dbReference>
<protein>
    <recommendedName>
        <fullName evidence="1">Nudix hydrolase domain-containing protein</fullName>
    </recommendedName>
</protein>
<dbReference type="PROSITE" id="PS51462">
    <property type="entry name" value="NUDIX"/>
    <property type="match status" value="1"/>
</dbReference>
<name>A0AAW2YID8_9EUKA</name>
<dbReference type="SUPFAM" id="SSF55811">
    <property type="entry name" value="Nudix"/>
    <property type="match status" value="1"/>
</dbReference>
<reference evidence="2 3" key="1">
    <citation type="submission" date="2024-03" db="EMBL/GenBank/DDBJ databases">
        <title>The Acrasis kona genome and developmental transcriptomes reveal deep origins of eukaryotic multicellular pathways.</title>
        <authorList>
            <person name="Sheikh S."/>
            <person name="Fu C.-J."/>
            <person name="Brown M.W."/>
            <person name="Baldauf S.L."/>
        </authorList>
    </citation>
    <scope>NUCLEOTIDE SEQUENCE [LARGE SCALE GENOMIC DNA]</scope>
    <source>
        <strain evidence="2 3">ATCC MYA-3509</strain>
    </source>
</reference>
<dbReference type="Gene3D" id="3.90.79.10">
    <property type="entry name" value="Nucleoside Triphosphate Pyrophosphohydrolase"/>
    <property type="match status" value="1"/>
</dbReference>
<keyword evidence="3" id="KW-1185">Reference proteome</keyword>
<proteinExistence type="predicted"/>